<dbReference type="InterPro" id="IPR016073">
    <property type="entry name" value="Skp1_comp_POZ"/>
</dbReference>
<dbReference type="Gramene" id="Solyc06g036803.1.1">
    <property type="protein sequence ID" value="Solyc06g036803.1.1"/>
    <property type="gene ID" value="Solyc06g036803.1"/>
</dbReference>
<evidence type="ECO:0000313" key="2">
    <source>
        <dbReference type="EnsemblPlants" id="Solyc06g036803.1.1"/>
    </source>
</evidence>
<reference evidence="2" key="1">
    <citation type="journal article" date="2012" name="Nature">
        <title>The tomato genome sequence provides insights into fleshy fruit evolution.</title>
        <authorList>
            <consortium name="Tomato Genome Consortium"/>
        </authorList>
    </citation>
    <scope>NUCLEOTIDE SEQUENCE [LARGE SCALE GENOMIC DNA]</scope>
    <source>
        <strain evidence="2">cv. Heinz 1706</strain>
    </source>
</reference>
<proteinExistence type="predicted"/>
<keyword evidence="3" id="KW-1185">Reference proteome</keyword>
<dbReference type="Pfam" id="PF03931">
    <property type="entry name" value="Skp1_POZ"/>
    <property type="match status" value="1"/>
</dbReference>
<feature type="domain" description="SKP1 component POZ" evidence="1">
    <location>
        <begin position="6"/>
        <end position="33"/>
    </location>
</feature>
<reference evidence="2" key="2">
    <citation type="submission" date="2019-01" db="UniProtKB">
        <authorList>
            <consortium name="EnsemblPlants"/>
        </authorList>
    </citation>
    <scope>IDENTIFICATION</scope>
    <source>
        <strain evidence="2">cv. Heinz 1706</strain>
    </source>
</reference>
<evidence type="ECO:0000313" key="3">
    <source>
        <dbReference type="Proteomes" id="UP000004994"/>
    </source>
</evidence>
<organism evidence="2">
    <name type="scientific">Solanum lycopersicum</name>
    <name type="common">Tomato</name>
    <name type="synonym">Lycopersicon esculentum</name>
    <dbReference type="NCBI Taxonomy" id="4081"/>
    <lineage>
        <taxon>Eukaryota</taxon>
        <taxon>Viridiplantae</taxon>
        <taxon>Streptophyta</taxon>
        <taxon>Embryophyta</taxon>
        <taxon>Tracheophyta</taxon>
        <taxon>Spermatophyta</taxon>
        <taxon>Magnoliopsida</taxon>
        <taxon>eudicotyledons</taxon>
        <taxon>Gunneridae</taxon>
        <taxon>Pentapetalae</taxon>
        <taxon>asterids</taxon>
        <taxon>lamiids</taxon>
        <taxon>Solanales</taxon>
        <taxon>Solanaceae</taxon>
        <taxon>Solanoideae</taxon>
        <taxon>Solaneae</taxon>
        <taxon>Solanum</taxon>
        <taxon>Solanum subgen. Lycopersicon</taxon>
    </lineage>
</organism>
<dbReference type="AlphaFoldDB" id="A0A3Q7GUR0"/>
<dbReference type="EnsemblPlants" id="Solyc06g036803.1.1">
    <property type="protein sequence ID" value="Solyc06g036803.1.1"/>
    <property type="gene ID" value="Solyc06g036803.1"/>
</dbReference>
<protein>
    <recommendedName>
        <fullName evidence="1">SKP1 component POZ domain-containing protein</fullName>
    </recommendedName>
</protein>
<name>A0A3Q7GUR0_SOLLC</name>
<dbReference type="Proteomes" id="UP000004994">
    <property type="component" value="Chromosome 6"/>
</dbReference>
<sequence>MVILRNTIKHMIDDEYSNTIIPLHNVIRKILVKTFSVEFVKIDQRNLFNLIPIYF</sequence>
<dbReference type="GO" id="GO:0006511">
    <property type="term" value="P:ubiquitin-dependent protein catabolic process"/>
    <property type="evidence" value="ECO:0007669"/>
    <property type="project" value="InterPro"/>
</dbReference>
<dbReference type="InParanoid" id="A0A3Q7GUR0"/>
<accession>A0A3Q7GUR0</accession>
<evidence type="ECO:0000259" key="1">
    <source>
        <dbReference type="Pfam" id="PF03931"/>
    </source>
</evidence>